<keyword evidence="14" id="KW-1185">Reference proteome</keyword>
<dbReference type="AlphaFoldDB" id="A0A2N1JGV3"/>
<keyword evidence="8" id="KW-0804">Transcription</keyword>
<evidence type="ECO:0000256" key="9">
    <source>
        <dbReference type="ARBA" id="ARBA00023242"/>
    </source>
</evidence>
<dbReference type="Pfam" id="PF00850">
    <property type="entry name" value="Hist_deacetyl"/>
    <property type="match status" value="1"/>
</dbReference>
<accession>A0A2N1JGV3</accession>
<evidence type="ECO:0000259" key="12">
    <source>
        <dbReference type="Pfam" id="PF09757"/>
    </source>
</evidence>
<dbReference type="Proteomes" id="UP000232875">
    <property type="component" value="Unassembled WGS sequence"/>
</dbReference>
<sequence>MASFGARAMSLFGRAASPEEEHDTATFEAMAQSAPESLGFDSTMLSETPIVFPSMVTLNPMEPPMSVDSLALDANEAKLQEKKGLVGSTGIVYDTRMMLHRVPVGDHPERPERIAKIFDLLEQHGLVARMVRVPAREALRSEVELVHESHLWSDFERLVALPPEELAAYNEALDKSASLYLNSYSTLSARISCGSVIEISDWVITGKVRNGLAVVRPPGHHAEPQSGTGFCLFNNVAVAAQSMLERFKEGPHRVQRIMIVDWDVHHGNGTQKAFWNNKDVLYVSLHRYENGTFYPCTHYGNYDQVGGPGALGTSLNIPWPCKGMGDADYMCAFQKCIMPVAYEYAPDLVIVSAGFDAALGDQLGECCVTPAGYAHMTHQLAALANGRMVVALEGGYNLTSISNSALAVAQTLLGEAPPMLAPQVCSSAAASTVETVIRVQAPYWDCLAATLPYMPCAPPKALEIDPRAAMAVQRSSTMWERYNMVNLPAKGPHQAPFAPNQILCSRSVMSADVSVLVLYVHDNGPLHYRDPYQQNAPGDPSTFVVESTCLVADWAAERGFAYVDFNTLAMFPARNWESSNQIAAVVPQDTPQEQSVFEQLQHTWANFVSLSPAKHIVLIGQGTGCKATMRLVSDAKTQRRVTAVVQVMGYNPVPHMYKPRALKQWYYDHSLVLCPNHHPFCVLGEHLGTSYRPGCVVQSGEANAEALLWTDKARILDFIAQQLDDAADARRVE</sequence>
<evidence type="ECO:0000256" key="5">
    <source>
        <dbReference type="ARBA" id="ARBA00022801"/>
    </source>
</evidence>
<name>A0A2N1JGV3_9BASI</name>
<dbReference type="InterPro" id="IPR019154">
    <property type="entry name" value="Arb2-like_domain"/>
</dbReference>
<keyword evidence="9" id="KW-0539">Nucleus</keyword>
<evidence type="ECO:0000256" key="2">
    <source>
        <dbReference type="ARBA" id="ARBA00007738"/>
    </source>
</evidence>
<evidence type="ECO:0000256" key="3">
    <source>
        <dbReference type="ARBA" id="ARBA00012111"/>
    </source>
</evidence>
<dbReference type="InterPro" id="IPR037138">
    <property type="entry name" value="His_deacetylse_dom_sf"/>
</dbReference>
<keyword evidence="7" id="KW-0805">Transcription regulation</keyword>
<evidence type="ECO:0000256" key="10">
    <source>
        <dbReference type="ARBA" id="ARBA00048287"/>
    </source>
</evidence>
<dbReference type="InterPro" id="IPR023801">
    <property type="entry name" value="His_deacetylse_dom"/>
</dbReference>
<evidence type="ECO:0000256" key="6">
    <source>
        <dbReference type="ARBA" id="ARBA00022853"/>
    </source>
</evidence>
<evidence type="ECO:0000256" key="7">
    <source>
        <dbReference type="ARBA" id="ARBA00023015"/>
    </source>
</evidence>
<keyword evidence="6" id="KW-0156">Chromatin regulator</keyword>
<comment type="subcellular location">
    <subcellularLocation>
        <location evidence="1">Nucleus</location>
    </subcellularLocation>
</comment>
<evidence type="ECO:0000313" key="14">
    <source>
        <dbReference type="Proteomes" id="UP000232875"/>
    </source>
</evidence>
<feature type="domain" description="Histone deacetylase" evidence="11">
    <location>
        <begin position="107"/>
        <end position="411"/>
    </location>
</feature>
<dbReference type="EC" id="3.5.1.98" evidence="3"/>
<keyword evidence="5" id="KW-0378">Hydrolase</keyword>
<dbReference type="InterPro" id="IPR000286">
    <property type="entry name" value="HDACs"/>
</dbReference>
<reference evidence="13 14" key="1">
    <citation type="submission" date="2017-10" db="EMBL/GenBank/DDBJ databases">
        <title>A novel species of cold-tolerant Malassezia isolated from bats.</title>
        <authorList>
            <person name="Lorch J.M."/>
            <person name="Palmer J.M."/>
            <person name="Vanderwolf K.J."/>
            <person name="Schmidt K.Z."/>
            <person name="Verant M.L."/>
            <person name="Weller T.J."/>
            <person name="Blehert D.S."/>
        </authorList>
    </citation>
    <scope>NUCLEOTIDE SEQUENCE [LARGE SCALE GENOMIC DNA]</scope>
    <source>
        <strain evidence="13 14">NWHC:44797-103</strain>
    </source>
</reference>
<organism evidence="13 14">
    <name type="scientific">Malassezia vespertilionis</name>
    <dbReference type="NCBI Taxonomy" id="2020962"/>
    <lineage>
        <taxon>Eukaryota</taxon>
        <taxon>Fungi</taxon>
        <taxon>Dikarya</taxon>
        <taxon>Basidiomycota</taxon>
        <taxon>Ustilaginomycotina</taxon>
        <taxon>Malasseziomycetes</taxon>
        <taxon>Malasseziales</taxon>
        <taxon>Malasseziaceae</taxon>
        <taxon>Malassezia</taxon>
    </lineage>
</organism>
<dbReference type="Pfam" id="PF09757">
    <property type="entry name" value="Arb2-like"/>
    <property type="match status" value="1"/>
</dbReference>
<dbReference type="GO" id="GO:0141221">
    <property type="term" value="F:histone deacetylase activity, hydrolytic mechanism"/>
    <property type="evidence" value="ECO:0007669"/>
    <property type="project" value="UniProtKB-EC"/>
</dbReference>
<comment type="similarity">
    <text evidence="2">Belongs to the histone deacetylase family. HD type 2 subfamily.</text>
</comment>
<feature type="domain" description="Arb2-like" evidence="12">
    <location>
        <begin position="474"/>
        <end position="725"/>
    </location>
</feature>
<dbReference type="PRINTS" id="PR01270">
    <property type="entry name" value="HDASUPER"/>
</dbReference>
<dbReference type="InterPro" id="IPR023696">
    <property type="entry name" value="Ureohydrolase_dom_sf"/>
</dbReference>
<dbReference type="STRING" id="2020962.A0A2N1JGV3"/>
<proteinExistence type="inferred from homology"/>
<evidence type="ECO:0000256" key="1">
    <source>
        <dbReference type="ARBA" id="ARBA00004123"/>
    </source>
</evidence>
<dbReference type="GO" id="GO:0000118">
    <property type="term" value="C:histone deacetylase complex"/>
    <property type="evidence" value="ECO:0007669"/>
    <property type="project" value="TreeGrafter"/>
</dbReference>
<dbReference type="PANTHER" id="PTHR10625">
    <property type="entry name" value="HISTONE DEACETYLASE HDAC1-RELATED"/>
    <property type="match status" value="1"/>
</dbReference>
<comment type="catalytic activity">
    <reaction evidence="10">
        <text>N(6)-acetyl-L-lysyl-[histone] + H2O = L-lysyl-[histone] + acetate</text>
        <dbReference type="Rhea" id="RHEA:58196"/>
        <dbReference type="Rhea" id="RHEA-COMP:9845"/>
        <dbReference type="Rhea" id="RHEA-COMP:11338"/>
        <dbReference type="ChEBI" id="CHEBI:15377"/>
        <dbReference type="ChEBI" id="CHEBI:29969"/>
        <dbReference type="ChEBI" id="CHEBI:30089"/>
        <dbReference type="ChEBI" id="CHEBI:61930"/>
        <dbReference type="EC" id="3.5.1.98"/>
    </reaction>
</comment>
<dbReference type="SUPFAM" id="SSF52768">
    <property type="entry name" value="Arginase/deacetylase"/>
    <property type="match status" value="1"/>
</dbReference>
<dbReference type="EMBL" id="KZ454987">
    <property type="protein sequence ID" value="PKI85773.1"/>
    <property type="molecule type" value="Genomic_DNA"/>
</dbReference>
<protein>
    <recommendedName>
        <fullName evidence="3">histone deacetylase</fullName>
        <ecNumber evidence="3">3.5.1.98</ecNumber>
    </recommendedName>
</protein>
<dbReference type="GO" id="GO:0040029">
    <property type="term" value="P:epigenetic regulation of gene expression"/>
    <property type="evidence" value="ECO:0007669"/>
    <property type="project" value="TreeGrafter"/>
</dbReference>
<evidence type="ECO:0000256" key="8">
    <source>
        <dbReference type="ARBA" id="ARBA00023163"/>
    </source>
</evidence>
<evidence type="ECO:0000313" key="13">
    <source>
        <dbReference type="EMBL" id="PKI85773.1"/>
    </source>
</evidence>
<gene>
    <name evidence="13" type="primary">HDA1</name>
    <name evidence="13" type="ORF">MVES_000728</name>
</gene>
<evidence type="ECO:0000259" key="11">
    <source>
        <dbReference type="Pfam" id="PF00850"/>
    </source>
</evidence>
<dbReference type="OrthoDB" id="424012at2759"/>
<dbReference type="PANTHER" id="PTHR10625:SF5">
    <property type="entry name" value="HISTONE DEACETYLASE"/>
    <property type="match status" value="1"/>
</dbReference>
<evidence type="ECO:0000256" key="4">
    <source>
        <dbReference type="ARBA" id="ARBA00022491"/>
    </source>
</evidence>
<dbReference type="FunFam" id="3.40.800.20:FF:000005">
    <property type="entry name" value="histone deacetylase 6"/>
    <property type="match status" value="1"/>
</dbReference>
<dbReference type="Gene3D" id="3.40.800.20">
    <property type="entry name" value="Histone deacetylase domain"/>
    <property type="match status" value="1"/>
</dbReference>
<keyword evidence="4" id="KW-0678">Repressor</keyword>